<evidence type="ECO:0000256" key="1">
    <source>
        <dbReference type="SAM" id="MobiDB-lite"/>
    </source>
</evidence>
<dbReference type="PROSITE" id="PS50836">
    <property type="entry name" value="DOMON"/>
    <property type="match status" value="1"/>
</dbReference>
<feature type="compositionally biased region" description="Low complexity" evidence="1">
    <location>
        <begin position="266"/>
        <end position="275"/>
    </location>
</feature>
<feature type="compositionally biased region" description="Polar residues" evidence="1">
    <location>
        <begin position="448"/>
        <end position="491"/>
    </location>
</feature>
<dbReference type="Pfam" id="PF03351">
    <property type="entry name" value="DOMON"/>
    <property type="match status" value="1"/>
</dbReference>
<feature type="region of interest" description="Disordered" evidence="1">
    <location>
        <begin position="185"/>
        <end position="211"/>
    </location>
</feature>
<feature type="region of interest" description="Disordered" evidence="1">
    <location>
        <begin position="448"/>
        <end position="492"/>
    </location>
</feature>
<feature type="compositionally biased region" description="Low complexity" evidence="1">
    <location>
        <begin position="892"/>
        <end position="904"/>
    </location>
</feature>
<feature type="compositionally biased region" description="Polar residues" evidence="1">
    <location>
        <begin position="690"/>
        <end position="701"/>
    </location>
</feature>
<feature type="region of interest" description="Disordered" evidence="1">
    <location>
        <begin position="892"/>
        <end position="956"/>
    </location>
</feature>
<dbReference type="InterPro" id="IPR005018">
    <property type="entry name" value="DOMON_domain"/>
</dbReference>
<evidence type="ECO:0000313" key="4">
    <source>
        <dbReference type="WBParaSite" id="PSU_v2.g7977.t1"/>
    </source>
</evidence>
<feature type="region of interest" description="Disordered" evidence="1">
    <location>
        <begin position="605"/>
        <end position="722"/>
    </location>
</feature>
<feature type="domain" description="DOMON" evidence="2">
    <location>
        <begin position="1"/>
        <end position="108"/>
    </location>
</feature>
<evidence type="ECO:0000313" key="3">
    <source>
        <dbReference type="Proteomes" id="UP000887577"/>
    </source>
</evidence>
<sequence>MVDFSMKHPIRMGKRWSALGIGDTMADMDIAIMFISSGRPKRIRDYFSKSYGPPEEDKQQDWILSRHRTKSIDEMIELGFSRKLETDDNEKDRSLDGCVLFQFAANAGHYGSNFAVRKHEEWPDLYKACDIKKHCIKKDETEASKESSENDKEEISESNDDNNNDNIDEADDVIVDEIISLKKRTEGKTKEENRRQLESTQIENEDGTSTTNLIIPLSGATFSTLIPSENVNEVATTASEGSAGSEEGVTPVSGETSLNVQEEEATTASSSVEASAEGGLQAINNNLATEASNPEATESPSSPETVAATENGVTPLLVEGGAAAANNEVEATTTAGSSEITTTATSDNIETTTPGANVTQQPVHIIPMIGGELNSTMYIPGSENDILRNAPEGGDGITPEGGDGITPESGEGIQGGNNETFGGAAATPTTLEPAFSIYSTVQERPTTIFSSGESINNSEDVTEASPSSEENTEANNGVTENASQNSETFEGSESIPAVTVSLNNFNATVSPILGSNEAAKTTTESERIFGKNQIETITVPTELKQNIADAGKALTNFADTLNNTVIEVVEGATIATSGSKVTTNSEGGLETNEEITTPGTIEIVVPEESTTSETNVGEITPGTETSLKFKNDENSFSTSEGNEEETTTEINEKVTESSGGGKKGNKGKGGGKGKNNKKGKGKNNSGNNNLEEVSTTTSTTDGENDATTVSSEVTTAASGIENIEETTIFNDDSDLTLTSEATTNAVTFEATSAIVNGIATNSAADFTSTSGALVSTTSIPKITKVSEGQTSTTTTTIDSDANGSTVAIGMLPEINSSNGIQTTVATGIIPGATTTVQLVTGGDSNEAGDTTENLLEILSTTVTKLGQGLRDSAVTDSLPSAASVTINTITSPSPTMITSTTQTPLNESPKPEENLSTLEVVEGSGEASSFSPTMSSSSSSPSDVPTTPIPGPFDHHKQQLINELGKDAVGNPKEGCGESHEDYSQCTVYFKNYLGRVQTWANENHERMEDQYGK</sequence>
<feature type="compositionally biased region" description="Polar residues" evidence="1">
    <location>
        <begin position="198"/>
        <end position="211"/>
    </location>
</feature>
<dbReference type="InterPro" id="IPR045266">
    <property type="entry name" value="DOH_DOMON"/>
</dbReference>
<dbReference type="WBParaSite" id="PSU_v2.g7977.t1">
    <property type="protein sequence ID" value="PSU_v2.g7977.t1"/>
    <property type="gene ID" value="PSU_v2.g7977"/>
</dbReference>
<feature type="compositionally biased region" description="Low complexity" evidence="1">
    <location>
        <begin position="928"/>
        <end position="946"/>
    </location>
</feature>
<feature type="compositionally biased region" description="Gly residues" evidence="1">
    <location>
        <begin position="393"/>
        <end position="404"/>
    </location>
</feature>
<feature type="compositionally biased region" description="Low complexity" evidence="1">
    <location>
        <begin position="706"/>
        <end position="718"/>
    </location>
</feature>
<feature type="compositionally biased region" description="Basic and acidic residues" evidence="1">
    <location>
        <begin position="185"/>
        <end position="197"/>
    </location>
</feature>
<feature type="region of interest" description="Disordered" evidence="1">
    <location>
        <begin position="235"/>
        <end position="275"/>
    </location>
</feature>
<proteinExistence type="predicted"/>
<organism evidence="3 4">
    <name type="scientific">Panagrolaimus superbus</name>
    <dbReference type="NCBI Taxonomy" id="310955"/>
    <lineage>
        <taxon>Eukaryota</taxon>
        <taxon>Metazoa</taxon>
        <taxon>Ecdysozoa</taxon>
        <taxon>Nematoda</taxon>
        <taxon>Chromadorea</taxon>
        <taxon>Rhabditida</taxon>
        <taxon>Tylenchina</taxon>
        <taxon>Panagrolaimomorpha</taxon>
        <taxon>Panagrolaimoidea</taxon>
        <taxon>Panagrolaimidae</taxon>
        <taxon>Panagrolaimus</taxon>
    </lineage>
</organism>
<feature type="region of interest" description="Disordered" evidence="1">
    <location>
        <begin position="139"/>
        <end position="171"/>
    </location>
</feature>
<dbReference type="Proteomes" id="UP000887577">
    <property type="component" value="Unplaced"/>
</dbReference>
<feature type="compositionally biased region" description="Basic and acidic residues" evidence="1">
    <location>
        <begin position="139"/>
        <end position="155"/>
    </location>
</feature>
<feature type="region of interest" description="Disordered" evidence="1">
    <location>
        <begin position="393"/>
        <end position="426"/>
    </location>
</feature>
<feature type="compositionally biased region" description="Polar residues" evidence="1">
    <location>
        <begin position="347"/>
        <end position="359"/>
    </location>
</feature>
<reference evidence="4" key="1">
    <citation type="submission" date="2022-11" db="UniProtKB">
        <authorList>
            <consortium name="WormBaseParasite"/>
        </authorList>
    </citation>
    <scope>IDENTIFICATION</scope>
</reference>
<protein>
    <submittedName>
        <fullName evidence="4">DOMON domain-containing protein</fullName>
    </submittedName>
</protein>
<dbReference type="CDD" id="cd09631">
    <property type="entry name" value="DOMON_DOH"/>
    <property type="match status" value="1"/>
</dbReference>
<dbReference type="AlphaFoldDB" id="A0A914Z7Y2"/>
<dbReference type="SMART" id="SM00664">
    <property type="entry name" value="DoH"/>
    <property type="match status" value="1"/>
</dbReference>
<evidence type="ECO:0000259" key="2">
    <source>
        <dbReference type="PROSITE" id="PS50836"/>
    </source>
</evidence>
<feature type="compositionally biased region" description="Acidic residues" evidence="1">
    <location>
        <begin position="156"/>
        <end position="171"/>
    </location>
</feature>
<keyword evidence="3" id="KW-1185">Reference proteome</keyword>
<dbReference type="PANTHER" id="PTHR36516">
    <property type="entry name" value="PROTEIN CBG04168-RELATED"/>
    <property type="match status" value="1"/>
</dbReference>
<feature type="compositionally biased region" description="Basic residues" evidence="1">
    <location>
        <begin position="663"/>
        <end position="681"/>
    </location>
</feature>
<feature type="compositionally biased region" description="Polar residues" evidence="1">
    <location>
        <begin position="608"/>
        <end position="626"/>
    </location>
</feature>
<feature type="compositionally biased region" description="Low complexity" evidence="1">
    <location>
        <begin position="331"/>
        <end position="346"/>
    </location>
</feature>
<name>A0A914Z7Y2_9BILA</name>
<feature type="region of interest" description="Disordered" evidence="1">
    <location>
        <begin position="331"/>
        <end position="359"/>
    </location>
</feature>
<accession>A0A914Z7Y2</accession>